<dbReference type="Pfam" id="PF03992">
    <property type="entry name" value="ABM"/>
    <property type="match status" value="1"/>
</dbReference>
<evidence type="ECO:0000256" key="1">
    <source>
        <dbReference type="SAM" id="Phobius"/>
    </source>
</evidence>
<keyword evidence="3" id="KW-0560">Oxidoreductase</keyword>
<keyword evidence="3" id="KW-0503">Monooxygenase</keyword>
<accession>A0AAW9RVR3</accession>
<dbReference type="SUPFAM" id="SSF54909">
    <property type="entry name" value="Dimeric alpha+beta barrel"/>
    <property type="match status" value="1"/>
</dbReference>
<proteinExistence type="predicted"/>
<sequence length="180" mass="20238">MAGSVAARISHRIDPASEHAYEDLLAGVHEAVMRFDGYLRREVIKSTSGPHLEYTTILHFDSAQSLQRWQNSPERLAWATRMTALAAHSTPLQVLTGLETWFTLATDRPIIPPPRYKMAAVTWIALFPLITLQAYAMAATGIDTSIAVHTFIATVILVPLMTYVVMPRMTRLFARWLYPD</sequence>
<dbReference type="Proteomes" id="UP001378188">
    <property type="component" value="Unassembled WGS sequence"/>
</dbReference>
<keyword evidence="1" id="KW-0812">Transmembrane</keyword>
<keyword evidence="1" id="KW-0472">Membrane</keyword>
<dbReference type="InterPro" id="IPR011008">
    <property type="entry name" value="Dimeric_a/b-barrel"/>
</dbReference>
<dbReference type="GO" id="GO:0004497">
    <property type="term" value="F:monooxygenase activity"/>
    <property type="evidence" value="ECO:0007669"/>
    <property type="project" value="UniProtKB-KW"/>
</dbReference>
<dbReference type="Gene3D" id="3.30.70.100">
    <property type="match status" value="1"/>
</dbReference>
<dbReference type="InterPro" id="IPR007138">
    <property type="entry name" value="ABM_dom"/>
</dbReference>
<organism evidence="3 4">
    <name type="scientific">Microbaculum marinum</name>
    <dbReference type="NCBI Taxonomy" id="1764581"/>
    <lineage>
        <taxon>Bacteria</taxon>
        <taxon>Pseudomonadati</taxon>
        <taxon>Pseudomonadota</taxon>
        <taxon>Alphaproteobacteria</taxon>
        <taxon>Hyphomicrobiales</taxon>
        <taxon>Tepidamorphaceae</taxon>
        <taxon>Microbaculum</taxon>
    </lineage>
</organism>
<reference evidence="3 4" key="1">
    <citation type="submission" date="2024-02" db="EMBL/GenBank/DDBJ databases">
        <title>Genome analysis and characterization of Microbaculum marinisediminis sp. nov., isolated from marine sediment.</title>
        <authorList>
            <person name="Du Z.-J."/>
            <person name="Ye Y.-Q."/>
            <person name="Zhang Z.-R."/>
            <person name="Yuan S.-M."/>
            <person name="Zhang X.-Y."/>
        </authorList>
    </citation>
    <scope>NUCLEOTIDE SEQUENCE [LARGE SCALE GENOMIC DNA]</scope>
    <source>
        <strain evidence="3 4">SDUM1044001</strain>
    </source>
</reference>
<protein>
    <submittedName>
        <fullName evidence="3">Antibiotic biosynthesis monooxygenase</fullName>
    </submittedName>
</protein>
<feature type="domain" description="ABM" evidence="2">
    <location>
        <begin position="8"/>
        <end position="79"/>
    </location>
</feature>
<keyword evidence="4" id="KW-1185">Reference proteome</keyword>
<dbReference type="PANTHER" id="PTHR40057:SF1">
    <property type="entry name" value="SLR1162 PROTEIN"/>
    <property type="match status" value="1"/>
</dbReference>
<dbReference type="EMBL" id="JAZHOF010000003">
    <property type="protein sequence ID" value="MEJ8571676.1"/>
    <property type="molecule type" value="Genomic_DNA"/>
</dbReference>
<keyword evidence="1" id="KW-1133">Transmembrane helix</keyword>
<evidence type="ECO:0000259" key="2">
    <source>
        <dbReference type="Pfam" id="PF03992"/>
    </source>
</evidence>
<evidence type="ECO:0000313" key="3">
    <source>
        <dbReference type="EMBL" id="MEJ8571676.1"/>
    </source>
</evidence>
<feature type="transmembrane region" description="Helical" evidence="1">
    <location>
        <begin position="146"/>
        <end position="166"/>
    </location>
</feature>
<dbReference type="InterPro" id="IPR038762">
    <property type="entry name" value="ABM_predict"/>
</dbReference>
<dbReference type="AlphaFoldDB" id="A0AAW9RVR3"/>
<comment type="caution">
    <text evidence="3">The sequence shown here is derived from an EMBL/GenBank/DDBJ whole genome shotgun (WGS) entry which is preliminary data.</text>
</comment>
<dbReference type="PANTHER" id="PTHR40057">
    <property type="entry name" value="SLR1162 PROTEIN"/>
    <property type="match status" value="1"/>
</dbReference>
<dbReference type="RefSeq" id="WP_340329372.1">
    <property type="nucleotide sequence ID" value="NZ_JAZHOF010000003.1"/>
</dbReference>
<gene>
    <name evidence="3" type="ORF">V3328_09350</name>
</gene>
<feature type="transmembrane region" description="Helical" evidence="1">
    <location>
        <begin position="118"/>
        <end position="140"/>
    </location>
</feature>
<name>A0AAW9RVR3_9HYPH</name>
<evidence type="ECO:0000313" key="4">
    <source>
        <dbReference type="Proteomes" id="UP001378188"/>
    </source>
</evidence>